<feature type="signal peptide" evidence="1">
    <location>
        <begin position="1"/>
        <end position="19"/>
    </location>
</feature>
<dbReference type="PROSITE" id="PS51257">
    <property type="entry name" value="PROKAR_LIPOPROTEIN"/>
    <property type="match status" value="1"/>
</dbReference>
<protein>
    <recommendedName>
        <fullName evidence="4">DUF4882 domain-containing protein</fullName>
    </recommendedName>
</protein>
<organism evidence="2 3">
    <name type="scientific">Acinetobacter bereziniae</name>
    <name type="common">Acinetobacter genomosp. 10</name>
    <dbReference type="NCBI Taxonomy" id="106648"/>
    <lineage>
        <taxon>Bacteria</taxon>
        <taxon>Pseudomonadati</taxon>
        <taxon>Pseudomonadota</taxon>
        <taxon>Gammaproteobacteria</taxon>
        <taxon>Moraxellales</taxon>
        <taxon>Moraxellaceae</taxon>
        <taxon>Acinetobacter</taxon>
    </lineage>
</organism>
<comment type="caution">
    <text evidence="2">The sequence shown here is derived from an EMBL/GenBank/DDBJ whole genome shotgun (WGS) entry which is preliminary data.</text>
</comment>
<name>A0A833PDF8_ACIBZ</name>
<gene>
    <name evidence="2" type="ORF">GAK29_03470</name>
</gene>
<dbReference type="Proteomes" id="UP000490535">
    <property type="component" value="Unassembled WGS sequence"/>
</dbReference>
<reference evidence="3" key="1">
    <citation type="journal article" date="2020" name="MBio">
        <title>Horizontal gene transfer to a defensive symbiont with a reduced genome amongst a multipartite beetle microbiome.</title>
        <authorList>
            <person name="Waterworth S.C."/>
            <person name="Florez L.V."/>
            <person name="Rees E.R."/>
            <person name="Hertweck C."/>
            <person name="Kaltenpoth M."/>
            <person name="Kwan J.C."/>
        </authorList>
    </citation>
    <scope>NUCLEOTIDE SEQUENCE [LARGE SCALE GENOMIC DNA]</scope>
</reference>
<evidence type="ECO:0000313" key="3">
    <source>
        <dbReference type="Proteomes" id="UP000490535"/>
    </source>
</evidence>
<keyword evidence="1" id="KW-0732">Signal</keyword>
<dbReference type="Pfam" id="PF16223">
    <property type="entry name" value="DUF4882"/>
    <property type="match status" value="1"/>
</dbReference>
<evidence type="ECO:0000256" key="1">
    <source>
        <dbReference type="SAM" id="SignalP"/>
    </source>
</evidence>
<accession>A0A833PDF8</accession>
<evidence type="ECO:0008006" key="4">
    <source>
        <dbReference type="Google" id="ProtNLM"/>
    </source>
</evidence>
<sequence length="269" mass="29397">MKKLTITVLLGLSSMSGWGACTYNFDATDLEIQQTNTGAVPPVRKFPILNANTGSFTLENNAYQYLASTSTFAQSLSRYMNGTSTTIVGDKNLTNNGRYVVELKINNFSDIPTGAYVGNQSGVFTLGYNFYGIKNGNLKYGGFLWVSNSDQDKTKKVFISFSDLGSGANYGKEYEISYNTANNYKIGLYFDQDTKQIGINLNGLDKGFINNTPLSESASQMSFQMFGLVGGYSTTLPNTFQPSETIIFDGSQTSLNYTTNSKDICGNVI</sequence>
<evidence type="ECO:0000313" key="2">
    <source>
        <dbReference type="EMBL" id="KAF1021114.1"/>
    </source>
</evidence>
<dbReference type="EMBL" id="WNDP01000110">
    <property type="protein sequence ID" value="KAF1021114.1"/>
    <property type="molecule type" value="Genomic_DNA"/>
</dbReference>
<dbReference type="AlphaFoldDB" id="A0A833PDF8"/>
<feature type="chain" id="PRO_5032395192" description="DUF4882 domain-containing protein" evidence="1">
    <location>
        <begin position="20"/>
        <end position="269"/>
    </location>
</feature>
<proteinExistence type="predicted"/>
<dbReference type="InterPro" id="IPR032620">
    <property type="entry name" value="DUF4882"/>
</dbReference>